<feature type="region of interest" description="Disordered" evidence="1">
    <location>
        <begin position="50"/>
        <end position="78"/>
    </location>
</feature>
<gene>
    <name evidence="2" type="ORF">llap_1876</name>
</gene>
<feature type="compositionally biased region" description="Polar residues" evidence="1">
    <location>
        <begin position="61"/>
        <end position="72"/>
    </location>
</feature>
<evidence type="ECO:0000313" key="2">
    <source>
        <dbReference type="EMBL" id="PKU47837.1"/>
    </source>
</evidence>
<proteinExistence type="predicted"/>
<feature type="region of interest" description="Disordered" evidence="1">
    <location>
        <begin position="103"/>
        <end position="232"/>
    </location>
</feature>
<dbReference type="AlphaFoldDB" id="A0A2I0UP78"/>
<feature type="compositionally biased region" description="Basic and acidic residues" evidence="1">
    <location>
        <begin position="111"/>
        <end position="124"/>
    </location>
</feature>
<feature type="compositionally biased region" description="Basic and acidic residues" evidence="1">
    <location>
        <begin position="135"/>
        <end position="160"/>
    </location>
</feature>
<organism evidence="2 3">
    <name type="scientific">Limosa lapponica baueri</name>
    <dbReference type="NCBI Taxonomy" id="1758121"/>
    <lineage>
        <taxon>Eukaryota</taxon>
        <taxon>Metazoa</taxon>
        <taxon>Chordata</taxon>
        <taxon>Craniata</taxon>
        <taxon>Vertebrata</taxon>
        <taxon>Euteleostomi</taxon>
        <taxon>Archelosauria</taxon>
        <taxon>Archosauria</taxon>
        <taxon>Dinosauria</taxon>
        <taxon>Saurischia</taxon>
        <taxon>Theropoda</taxon>
        <taxon>Coelurosauria</taxon>
        <taxon>Aves</taxon>
        <taxon>Neognathae</taxon>
        <taxon>Neoaves</taxon>
        <taxon>Charadriiformes</taxon>
        <taxon>Scolopacidae</taxon>
        <taxon>Limosa</taxon>
    </lineage>
</organism>
<dbReference type="EMBL" id="KZ505668">
    <property type="protein sequence ID" value="PKU47837.1"/>
    <property type="molecule type" value="Genomic_DNA"/>
</dbReference>
<sequence>MPTLDLFWLRLERDWGMAAARASYVGPEKPHPTVSPLAFEYKYVMQETVGQSKPRLKPLSSKLNSSTPTKPQVHQKAATDLQAVAQYLLRGVTTQKGQEAVPLPDLTWSDHSSKSEIRAREKKQWITQESAYPPRGEERRGEERRGEERRGEERRGEEKKEKRKKKKGKKNRKKLLCHCSNSESRGQKPHISERQKTNRAAEEGTTRSGFSESRACMPGTEIKDQLTQSTGRISASDVSCFKDYRPSCFWCQDKLDRQLIHHRDSTTTVKG</sequence>
<feature type="compositionally biased region" description="Basic and acidic residues" evidence="1">
    <location>
        <begin position="190"/>
        <end position="205"/>
    </location>
</feature>
<accession>A0A2I0UP78</accession>
<keyword evidence="3" id="KW-1185">Reference proteome</keyword>
<reference evidence="3" key="2">
    <citation type="submission" date="2017-12" db="EMBL/GenBank/DDBJ databases">
        <title>Genome sequence of the Bar-tailed Godwit (Limosa lapponica baueri).</title>
        <authorList>
            <person name="Lima N.C.B."/>
            <person name="Parody-Merino A.M."/>
            <person name="Battley P.F."/>
            <person name="Fidler A.E."/>
            <person name="Prosdocimi F."/>
        </authorList>
    </citation>
    <scope>NUCLEOTIDE SEQUENCE [LARGE SCALE GENOMIC DNA]</scope>
</reference>
<evidence type="ECO:0000256" key="1">
    <source>
        <dbReference type="SAM" id="MobiDB-lite"/>
    </source>
</evidence>
<dbReference type="Proteomes" id="UP000233556">
    <property type="component" value="Unassembled WGS sequence"/>
</dbReference>
<protein>
    <submittedName>
        <fullName evidence="2">Uncharacterized protein</fullName>
    </submittedName>
</protein>
<feature type="compositionally biased region" description="Basic residues" evidence="1">
    <location>
        <begin position="161"/>
        <end position="176"/>
    </location>
</feature>
<reference evidence="3" key="1">
    <citation type="submission" date="2017-11" db="EMBL/GenBank/DDBJ databases">
        <authorList>
            <person name="Lima N.C."/>
            <person name="Parody-Merino A.M."/>
            <person name="Battley P.F."/>
            <person name="Fidler A.E."/>
            <person name="Prosdocimi F."/>
        </authorList>
    </citation>
    <scope>NUCLEOTIDE SEQUENCE [LARGE SCALE GENOMIC DNA]</scope>
</reference>
<evidence type="ECO:0000313" key="3">
    <source>
        <dbReference type="Proteomes" id="UP000233556"/>
    </source>
</evidence>
<name>A0A2I0UP78_LIMLA</name>